<evidence type="ECO:0000313" key="2">
    <source>
        <dbReference type="Proteomes" id="UP000031623"/>
    </source>
</evidence>
<name>A0A090BVK5_9GAMM</name>
<evidence type="ECO:0008006" key="3">
    <source>
        <dbReference type="Google" id="ProtNLM"/>
    </source>
</evidence>
<protein>
    <recommendedName>
        <fullName evidence="3">Lipoprotein</fullName>
    </recommendedName>
</protein>
<evidence type="ECO:0000313" key="1">
    <source>
        <dbReference type="EMBL" id="BAP57016.1"/>
    </source>
</evidence>
<sequence>MDKMISYLMMSSLSLPLTVSSCVDLSKTDELKYTAWVPTNSQLLKQPVDLKSCLDEKQHLVARNLVVKGIGVILHPNVFSIRTQTWEKVLEPDKKLSPPTFAKTEVGISVVPYVTDSSQRKFMLLPKLSTPEQPFNKFVPACRPGLQGLGEIIVKMPYYYPTMIIKVIAEQRDNLIQFLHQQRQTDCQFGEFTANPVIPSQPIHNKPLEVLLTEVFNKPEALFLQSFANAQAILLDEAQIKFQVGETDHRETKPVVVTPSNKAATSSADKIRIQFIWPKILGKLIITGCEEATPATDSEYITTCSFQAGHTYHISRPSSSPQPVEIILTWQEELGQLSIPSCQTPVENPMGYRSSCAFQTGKTYRIVPPLFSDTAFLPIEISRRLLVVSLSANFNNEGTGKMIQNSLYNHFKQRQSNHLPFTLLTIGPGRQLSYPVLSSEELPTLMAKDNFDPLKEKIKQLQFSATDLNALDDLELVDSYILNHGLPASEIVYITDNMGISSQPPRKQLGVPLAWHQEGIQLIVLTTDNCTIWNERANARCTTWQDKQQSTLEKFLIDF</sequence>
<dbReference type="Proteomes" id="UP000031623">
    <property type="component" value="Chromosome"/>
</dbReference>
<dbReference type="EMBL" id="AP014633">
    <property type="protein sequence ID" value="BAP57016.1"/>
    <property type="molecule type" value="Genomic_DNA"/>
</dbReference>
<keyword evidence="2" id="KW-1185">Reference proteome</keyword>
<organism evidence="1 2">
    <name type="scientific">Thioploca ingrica</name>
    <dbReference type="NCBI Taxonomy" id="40754"/>
    <lineage>
        <taxon>Bacteria</taxon>
        <taxon>Pseudomonadati</taxon>
        <taxon>Pseudomonadota</taxon>
        <taxon>Gammaproteobacteria</taxon>
        <taxon>Thiotrichales</taxon>
        <taxon>Thiotrichaceae</taxon>
        <taxon>Thioploca</taxon>
    </lineage>
</organism>
<dbReference type="HOGENOM" id="CLU_487390_0_0_6"/>
<dbReference type="AlphaFoldDB" id="A0A090BVK5"/>
<accession>A0A090BVK5</accession>
<gene>
    <name evidence="1" type="ORF">THII_2719</name>
</gene>
<reference evidence="1 2" key="1">
    <citation type="journal article" date="2014" name="ISME J.">
        <title>Ecophysiology of Thioploca ingrica as revealed by the complete genome sequence supplemented with proteomic evidence.</title>
        <authorList>
            <person name="Kojima H."/>
            <person name="Ogura Y."/>
            <person name="Yamamoto N."/>
            <person name="Togashi T."/>
            <person name="Mori H."/>
            <person name="Watanabe T."/>
            <person name="Nemoto F."/>
            <person name="Kurokawa K."/>
            <person name="Hayashi T."/>
            <person name="Fukui M."/>
        </authorList>
    </citation>
    <scope>NUCLEOTIDE SEQUENCE [LARGE SCALE GENOMIC DNA]</scope>
</reference>
<dbReference type="PROSITE" id="PS51257">
    <property type="entry name" value="PROKAR_LIPOPROTEIN"/>
    <property type="match status" value="1"/>
</dbReference>
<proteinExistence type="predicted"/>
<dbReference type="KEGG" id="tig:THII_2719"/>